<dbReference type="GO" id="GO:0000976">
    <property type="term" value="F:transcription cis-regulatory region binding"/>
    <property type="evidence" value="ECO:0007669"/>
    <property type="project" value="TreeGrafter"/>
</dbReference>
<dbReference type="PANTHER" id="PTHR30055:SF234">
    <property type="entry name" value="HTH-TYPE TRANSCRIPTIONAL REGULATOR BETI"/>
    <property type="match status" value="1"/>
</dbReference>
<organism evidence="7 8">
    <name type="scientific">Actinocorallia herbida</name>
    <dbReference type="NCBI Taxonomy" id="58109"/>
    <lineage>
        <taxon>Bacteria</taxon>
        <taxon>Bacillati</taxon>
        <taxon>Actinomycetota</taxon>
        <taxon>Actinomycetes</taxon>
        <taxon>Streptosporangiales</taxon>
        <taxon>Thermomonosporaceae</taxon>
        <taxon>Actinocorallia</taxon>
    </lineage>
</organism>
<evidence type="ECO:0000256" key="1">
    <source>
        <dbReference type="ARBA" id="ARBA00023015"/>
    </source>
</evidence>
<keyword evidence="2 4" id="KW-0238">DNA-binding</keyword>
<dbReference type="AlphaFoldDB" id="A0A3N1CZ73"/>
<dbReference type="PRINTS" id="PR00455">
    <property type="entry name" value="HTHTETR"/>
</dbReference>
<feature type="domain" description="HTH tetR-type" evidence="6">
    <location>
        <begin position="12"/>
        <end position="72"/>
    </location>
</feature>
<comment type="caution">
    <text evidence="7">The sequence shown here is derived from an EMBL/GenBank/DDBJ whole genome shotgun (WGS) entry which is preliminary data.</text>
</comment>
<dbReference type="Gene3D" id="1.10.357.10">
    <property type="entry name" value="Tetracycline Repressor, domain 2"/>
    <property type="match status" value="2"/>
</dbReference>
<reference evidence="7 8" key="1">
    <citation type="submission" date="2018-11" db="EMBL/GenBank/DDBJ databases">
        <title>Sequencing the genomes of 1000 actinobacteria strains.</title>
        <authorList>
            <person name="Klenk H.-P."/>
        </authorList>
    </citation>
    <scope>NUCLEOTIDE SEQUENCE [LARGE SCALE GENOMIC DNA]</scope>
    <source>
        <strain evidence="7 8">DSM 44254</strain>
    </source>
</reference>
<evidence type="ECO:0000313" key="8">
    <source>
        <dbReference type="Proteomes" id="UP000272400"/>
    </source>
</evidence>
<feature type="region of interest" description="Disordered" evidence="5">
    <location>
        <begin position="206"/>
        <end position="250"/>
    </location>
</feature>
<dbReference type="InterPro" id="IPR001647">
    <property type="entry name" value="HTH_TetR"/>
</dbReference>
<dbReference type="OrthoDB" id="3193022at2"/>
<sequence>MTVHPTANPRAQRTRARLQDALLDLVAEHDLDQISVSDVTKRAGVNRSTFYEHFTDTHDLAAHACTALFDGIIAAAPVVGPGSPPEVLGIGGDALADLFARIGERADLYRALLGPTGSARVIDHLRRRLTIAIHVNFTHPTAASHADDPADIPDDPTAALLAGTLLSAATDWLHRAHPETPAELSARIAPALAALLADHPSLIEMGLVPPAPSDGPEPGDAQGTSAPEAGTAPGVPEAPRTRGSGAHPRGAALHDKLLDAALRLFVARGYRGTSLQDIASEVGCAKASVLYHFSDKQAILRELLTPAVTEFLALGARLTLFPDDQVAEATVRGFADITLRHRRQVGLLLSDVAETTGALDVDDGLDLGELLITSLSGRSADPQIRMRAWMALGTILLGSAGSTHLALPPADAHAALVHGALRALTPD</sequence>
<feature type="DNA-binding region" description="H-T-H motif" evidence="4">
    <location>
        <begin position="274"/>
        <end position="293"/>
    </location>
</feature>
<feature type="domain" description="HTH tetR-type" evidence="6">
    <location>
        <begin position="251"/>
        <end position="311"/>
    </location>
</feature>
<feature type="DNA-binding region" description="H-T-H motif" evidence="4">
    <location>
        <begin position="35"/>
        <end position="54"/>
    </location>
</feature>
<keyword evidence="8" id="KW-1185">Reference proteome</keyword>
<name>A0A3N1CZ73_9ACTN</name>
<evidence type="ECO:0000256" key="2">
    <source>
        <dbReference type="ARBA" id="ARBA00023125"/>
    </source>
</evidence>
<keyword evidence="1" id="KW-0805">Transcription regulation</keyword>
<dbReference type="PROSITE" id="PS50977">
    <property type="entry name" value="HTH_TETR_2"/>
    <property type="match status" value="2"/>
</dbReference>
<evidence type="ECO:0000256" key="4">
    <source>
        <dbReference type="PROSITE-ProRule" id="PRU00335"/>
    </source>
</evidence>
<gene>
    <name evidence="7" type="ORF">EDD29_4163</name>
</gene>
<protein>
    <submittedName>
        <fullName evidence="7">TetR family transcriptional regulator</fullName>
    </submittedName>
</protein>
<dbReference type="GO" id="GO:0003700">
    <property type="term" value="F:DNA-binding transcription factor activity"/>
    <property type="evidence" value="ECO:0007669"/>
    <property type="project" value="TreeGrafter"/>
</dbReference>
<dbReference type="Proteomes" id="UP000272400">
    <property type="component" value="Unassembled WGS sequence"/>
</dbReference>
<evidence type="ECO:0000256" key="5">
    <source>
        <dbReference type="SAM" id="MobiDB-lite"/>
    </source>
</evidence>
<dbReference type="SUPFAM" id="SSF46689">
    <property type="entry name" value="Homeodomain-like"/>
    <property type="match status" value="2"/>
</dbReference>
<dbReference type="PANTHER" id="PTHR30055">
    <property type="entry name" value="HTH-TYPE TRANSCRIPTIONAL REGULATOR RUTR"/>
    <property type="match status" value="1"/>
</dbReference>
<evidence type="ECO:0000259" key="6">
    <source>
        <dbReference type="PROSITE" id="PS50977"/>
    </source>
</evidence>
<dbReference type="RefSeq" id="WP_123665976.1">
    <property type="nucleotide sequence ID" value="NZ_RJKE01000001.1"/>
</dbReference>
<evidence type="ECO:0000313" key="7">
    <source>
        <dbReference type="EMBL" id="ROO86590.1"/>
    </source>
</evidence>
<dbReference type="EMBL" id="RJKE01000001">
    <property type="protein sequence ID" value="ROO86590.1"/>
    <property type="molecule type" value="Genomic_DNA"/>
</dbReference>
<evidence type="ECO:0000256" key="3">
    <source>
        <dbReference type="ARBA" id="ARBA00023163"/>
    </source>
</evidence>
<accession>A0A3N1CZ73</accession>
<keyword evidence="3" id="KW-0804">Transcription</keyword>
<dbReference type="InterPro" id="IPR050109">
    <property type="entry name" value="HTH-type_TetR-like_transc_reg"/>
</dbReference>
<dbReference type="InterPro" id="IPR009057">
    <property type="entry name" value="Homeodomain-like_sf"/>
</dbReference>
<proteinExistence type="predicted"/>
<dbReference type="Pfam" id="PF00440">
    <property type="entry name" value="TetR_N"/>
    <property type="match status" value="2"/>
</dbReference>